<comment type="caution">
    <text evidence="2">The sequence shown here is derived from an EMBL/GenBank/DDBJ whole genome shotgun (WGS) entry which is preliminary data.</text>
</comment>
<evidence type="ECO:0000259" key="1">
    <source>
        <dbReference type="Pfam" id="PF18980"/>
    </source>
</evidence>
<dbReference type="Pfam" id="PF18980">
    <property type="entry name" value="DUF5716_C"/>
    <property type="match status" value="1"/>
</dbReference>
<reference evidence="2" key="2">
    <citation type="journal article" date="2021" name="PeerJ">
        <title>Extensive microbial diversity within the chicken gut microbiome revealed by metagenomics and culture.</title>
        <authorList>
            <person name="Gilroy R."/>
            <person name="Ravi A."/>
            <person name="Getino M."/>
            <person name="Pursley I."/>
            <person name="Horton D.L."/>
            <person name="Alikhan N.F."/>
            <person name="Baker D."/>
            <person name="Gharbi K."/>
            <person name="Hall N."/>
            <person name="Watson M."/>
            <person name="Adriaenssens E.M."/>
            <person name="Foster-Nyarko E."/>
            <person name="Jarju S."/>
            <person name="Secka A."/>
            <person name="Antonio M."/>
            <person name="Oren A."/>
            <person name="Chaudhuri R.R."/>
            <person name="La Ragione R."/>
            <person name="Hildebrand F."/>
            <person name="Pallen M.J."/>
        </authorList>
    </citation>
    <scope>NUCLEOTIDE SEQUENCE</scope>
    <source>
        <strain evidence="2">ChiSjej3B21-11622</strain>
    </source>
</reference>
<organism evidence="2 3">
    <name type="scientific">Candidatus Limivivens merdigallinarum</name>
    <dbReference type="NCBI Taxonomy" id="2840859"/>
    <lineage>
        <taxon>Bacteria</taxon>
        <taxon>Bacillati</taxon>
        <taxon>Bacillota</taxon>
        <taxon>Clostridia</taxon>
        <taxon>Lachnospirales</taxon>
        <taxon>Lachnospiraceae</taxon>
        <taxon>Lachnospiraceae incertae sedis</taxon>
        <taxon>Candidatus Limivivens</taxon>
    </lineage>
</organism>
<evidence type="ECO:0000313" key="3">
    <source>
        <dbReference type="Proteomes" id="UP000886886"/>
    </source>
</evidence>
<dbReference type="Proteomes" id="UP000886886">
    <property type="component" value="Unassembled WGS sequence"/>
</dbReference>
<name>A0A9D0ZYN3_9FIRM</name>
<dbReference type="EMBL" id="DVFT01000227">
    <property type="protein sequence ID" value="HIQ97966.1"/>
    <property type="molecule type" value="Genomic_DNA"/>
</dbReference>
<feature type="domain" description="DUF5716" evidence="1">
    <location>
        <begin position="88"/>
        <end position="386"/>
    </location>
</feature>
<dbReference type="AlphaFoldDB" id="A0A9D0ZYN3"/>
<protein>
    <recommendedName>
        <fullName evidence="1">DUF5716 domain-containing protein</fullName>
    </recommendedName>
</protein>
<evidence type="ECO:0000313" key="2">
    <source>
        <dbReference type="EMBL" id="HIQ97966.1"/>
    </source>
</evidence>
<dbReference type="InterPro" id="IPR043770">
    <property type="entry name" value="DUF5716_C"/>
</dbReference>
<gene>
    <name evidence="2" type="ORF">IAB26_15560</name>
</gene>
<reference evidence="2" key="1">
    <citation type="submission" date="2020-10" db="EMBL/GenBank/DDBJ databases">
        <authorList>
            <person name="Gilroy R."/>
        </authorList>
    </citation>
    <scope>NUCLEOTIDE SEQUENCE</scope>
    <source>
        <strain evidence="2">ChiSjej3B21-11622</strain>
    </source>
</reference>
<sequence length="394" mass="45694">MISEMNELAIGFDLTPKGSQLTFYNRQNSGPMTVSLVPGEERYLLNTPEELFPLIAQGKEEGVELLTSFFRDCMGLLDGTGRPDNQVITVTMEKMDGVWARAIIQALESLKIPEQCIYLQDHRESFFWFTLNQRKELWTYKVALFHYEDDRIRCWRLGIDRKTKPALVEIEKFDTLRLDDKARAGRNDEDWNAERDRLFLKHIQRMFGKDTYSCAYLTGEAFSKEWAKESLAFLCRRRKVFLGQNLYTKGACHASMEYAHMSKMGDYLYKSPDMIEQNLGMEMIIRGHKEFYPMISAGINWYMARHQCEFILDDVRDLVLYSKSLSGEMMEHRIALPGLPNRPNRATRLRLSLSFKSRDKCLVRLQDLGLGGLYPATDKTWDAEIDFSKGGRGA</sequence>
<accession>A0A9D0ZYN3</accession>
<proteinExistence type="predicted"/>